<evidence type="ECO:0000256" key="6">
    <source>
        <dbReference type="ARBA" id="ARBA00023295"/>
    </source>
</evidence>
<keyword evidence="3" id="KW-0134">Cell wall</keyword>
<dbReference type="InterPro" id="IPR006626">
    <property type="entry name" value="PbH1"/>
</dbReference>
<evidence type="ECO:0000256" key="1">
    <source>
        <dbReference type="ARBA" id="ARBA00004191"/>
    </source>
</evidence>
<dbReference type="SMART" id="SM00710">
    <property type="entry name" value="PbH1"/>
    <property type="match status" value="5"/>
</dbReference>
<reference evidence="12" key="1">
    <citation type="journal article" date="2016" name="Nat. Biotechnol.">
        <title>Sequencing wild and cultivated cassava and related species reveals extensive interspecific hybridization and genetic diversity.</title>
        <authorList>
            <person name="Bredeson J.V."/>
            <person name="Lyons J.B."/>
            <person name="Prochnik S.E."/>
            <person name="Wu G.A."/>
            <person name="Ha C.M."/>
            <person name="Edsinger-Gonzales E."/>
            <person name="Grimwood J."/>
            <person name="Schmutz J."/>
            <person name="Rabbi I.Y."/>
            <person name="Egesi C."/>
            <person name="Nauluvula P."/>
            <person name="Lebot V."/>
            <person name="Ndunguru J."/>
            <person name="Mkamilo G."/>
            <person name="Bart R.S."/>
            <person name="Setter T.L."/>
            <person name="Gleadow R.M."/>
            <person name="Kulakow P."/>
            <person name="Ferguson M.E."/>
            <person name="Rounsley S."/>
            <person name="Rokhsar D.S."/>
        </authorList>
    </citation>
    <scope>NUCLEOTIDE SEQUENCE [LARGE SCALE GENOMIC DNA]</scope>
    <source>
        <strain evidence="12">cv. AM560-2</strain>
    </source>
</reference>
<keyword evidence="10" id="KW-0732">Signal</keyword>
<evidence type="ECO:0008006" key="13">
    <source>
        <dbReference type="Google" id="ProtNLM"/>
    </source>
</evidence>
<evidence type="ECO:0000256" key="9">
    <source>
        <dbReference type="RuleBase" id="RU361169"/>
    </source>
</evidence>
<dbReference type="OrthoDB" id="187139at2759"/>
<dbReference type="SUPFAM" id="SSF51126">
    <property type="entry name" value="Pectin lyase-like"/>
    <property type="match status" value="1"/>
</dbReference>
<dbReference type="EMBL" id="CM004388">
    <property type="protein sequence ID" value="OAY56796.1"/>
    <property type="molecule type" value="Genomic_DNA"/>
</dbReference>
<keyword evidence="4" id="KW-0964">Secreted</keyword>
<dbReference type="AlphaFoldDB" id="A0A2C9WAW1"/>
<sequence>MARLVFFFFIFLAWHFNSSFAQTNYYNVLRYGAKPNGVTDSTNALFDAWLAACGSKGSSMIYVPKGRYLVGSLLFKGPCKSPDITIQIDGTLVAPTGYQHLGQAGNWLSFYGVAGVSIVGGALDAKGRHLWDCKAAGSNCPTGASTLSFTNAKNIKIKRLFSLNSQMFHIVLNGCHNVKIEGVKVKAPGNSPNTDGIHVQFATDVVILNSSIKTGDDCISIGPGTKNLWIEGIQCGPGHGISIGSLANEMDEEGVQNVTIKRTIFRNASNGFRIKSWARPSNGFVERIRFKRAIMYNVQNPIIIDQNYCPHNLNCPNQVSGIKINDVIYRGIRGISATPVAIKFDCSSKFPCSKIRLYNVNLTYPNQTAHSSCVNVLGDTIGIVKPSGCL</sequence>
<feature type="chain" id="PRO_5013401934" description="Pectate lyase superfamily protein domain-containing protein" evidence="10">
    <location>
        <begin position="22"/>
        <end position="390"/>
    </location>
</feature>
<dbReference type="InterPro" id="IPR012334">
    <property type="entry name" value="Pectin_lyas_fold"/>
</dbReference>
<feature type="signal peptide" evidence="10">
    <location>
        <begin position="1"/>
        <end position="21"/>
    </location>
</feature>
<evidence type="ECO:0000256" key="7">
    <source>
        <dbReference type="ARBA" id="ARBA00023316"/>
    </source>
</evidence>
<evidence type="ECO:0000256" key="10">
    <source>
        <dbReference type="SAM" id="SignalP"/>
    </source>
</evidence>
<keyword evidence="6 9" id="KW-0326">Glycosidase</keyword>
<dbReference type="Gramene" id="Manes.02G044900.1.v8.1">
    <property type="protein sequence ID" value="Manes.02G044900.1.v8.1.CDS"/>
    <property type="gene ID" value="Manes.02G044900.v8.1"/>
</dbReference>
<protein>
    <recommendedName>
        <fullName evidence="13">Pectate lyase superfamily protein domain-containing protein</fullName>
    </recommendedName>
</protein>
<dbReference type="InterPro" id="IPR000743">
    <property type="entry name" value="Glyco_hydro_28"/>
</dbReference>
<name>A0A2C9WAW1_MANES</name>
<dbReference type="Gene3D" id="2.160.20.10">
    <property type="entry name" value="Single-stranded right-handed beta-helix, Pectin lyase-like"/>
    <property type="match status" value="1"/>
</dbReference>
<comment type="caution">
    <text evidence="11">The sequence shown here is derived from an EMBL/GenBank/DDBJ whole genome shotgun (WGS) entry which is preliminary data.</text>
</comment>
<dbReference type="GO" id="GO:0004650">
    <property type="term" value="F:polygalacturonase activity"/>
    <property type="evidence" value="ECO:0007669"/>
    <property type="project" value="InterPro"/>
</dbReference>
<evidence type="ECO:0000256" key="8">
    <source>
        <dbReference type="PROSITE-ProRule" id="PRU10052"/>
    </source>
</evidence>
<evidence type="ECO:0000313" key="12">
    <source>
        <dbReference type="Proteomes" id="UP000091857"/>
    </source>
</evidence>
<evidence type="ECO:0000313" key="11">
    <source>
        <dbReference type="EMBL" id="OAY56796.1"/>
    </source>
</evidence>
<feature type="active site" evidence="8">
    <location>
        <position position="239"/>
    </location>
</feature>
<dbReference type="FunFam" id="2.160.20.10:FF:000004">
    <property type="entry name" value="Pectin lyase-like superfamily protein"/>
    <property type="match status" value="1"/>
</dbReference>
<dbReference type="Pfam" id="PF00295">
    <property type="entry name" value="Glyco_hydro_28"/>
    <property type="match status" value="1"/>
</dbReference>
<evidence type="ECO:0000256" key="5">
    <source>
        <dbReference type="ARBA" id="ARBA00022801"/>
    </source>
</evidence>
<comment type="similarity">
    <text evidence="2 9">Belongs to the glycosyl hydrolase 28 family.</text>
</comment>
<dbReference type="STRING" id="3983.A0A2C9WAW1"/>
<evidence type="ECO:0000256" key="2">
    <source>
        <dbReference type="ARBA" id="ARBA00008834"/>
    </source>
</evidence>
<organism evidence="11 12">
    <name type="scientific">Manihot esculenta</name>
    <name type="common">Cassava</name>
    <name type="synonym">Jatropha manihot</name>
    <dbReference type="NCBI Taxonomy" id="3983"/>
    <lineage>
        <taxon>Eukaryota</taxon>
        <taxon>Viridiplantae</taxon>
        <taxon>Streptophyta</taxon>
        <taxon>Embryophyta</taxon>
        <taxon>Tracheophyta</taxon>
        <taxon>Spermatophyta</taxon>
        <taxon>Magnoliopsida</taxon>
        <taxon>eudicotyledons</taxon>
        <taxon>Gunneridae</taxon>
        <taxon>Pentapetalae</taxon>
        <taxon>rosids</taxon>
        <taxon>fabids</taxon>
        <taxon>Malpighiales</taxon>
        <taxon>Euphorbiaceae</taxon>
        <taxon>Crotonoideae</taxon>
        <taxon>Manihoteae</taxon>
        <taxon>Manihot</taxon>
    </lineage>
</organism>
<evidence type="ECO:0000256" key="3">
    <source>
        <dbReference type="ARBA" id="ARBA00022512"/>
    </source>
</evidence>
<accession>A0A2C9WAW1</accession>
<proteinExistence type="inferred from homology"/>
<dbReference type="GO" id="GO:0005975">
    <property type="term" value="P:carbohydrate metabolic process"/>
    <property type="evidence" value="ECO:0007669"/>
    <property type="project" value="InterPro"/>
</dbReference>
<dbReference type="PANTHER" id="PTHR31375">
    <property type="match status" value="1"/>
</dbReference>
<gene>
    <name evidence="11" type="ORF">MANES_02G044900v8</name>
</gene>
<dbReference type="GO" id="GO:0071555">
    <property type="term" value="P:cell wall organization"/>
    <property type="evidence" value="ECO:0007669"/>
    <property type="project" value="UniProtKB-KW"/>
</dbReference>
<dbReference type="InterPro" id="IPR011050">
    <property type="entry name" value="Pectin_lyase_fold/virulence"/>
</dbReference>
<comment type="subcellular location">
    <subcellularLocation>
        <location evidence="1">Secreted</location>
        <location evidence="1">Cell wall</location>
    </subcellularLocation>
</comment>
<keyword evidence="12" id="KW-1185">Reference proteome</keyword>
<evidence type="ECO:0000256" key="4">
    <source>
        <dbReference type="ARBA" id="ARBA00022525"/>
    </source>
</evidence>
<keyword evidence="7" id="KW-0961">Cell wall biogenesis/degradation</keyword>
<dbReference type="PROSITE" id="PS00502">
    <property type="entry name" value="POLYGALACTURONASE"/>
    <property type="match status" value="1"/>
</dbReference>
<dbReference type="Proteomes" id="UP000091857">
    <property type="component" value="Chromosome 2"/>
</dbReference>
<keyword evidence="5 9" id="KW-0378">Hydrolase</keyword>